<evidence type="ECO:0000256" key="1">
    <source>
        <dbReference type="SAM" id="MobiDB-lite"/>
    </source>
</evidence>
<dbReference type="GeneID" id="107489137"/>
<evidence type="ECO:0000313" key="3">
    <source>
        <dbReference type="Proteomes" id="UP000515211"/>
    </source>
</evidence>
<dbReference type="PANTHER" id="PTHR34544">
    <property type="entry name" value="OSJNBA0006B20.18 PROTEIN"/>
    <property type="match status" value="1"/>
</dbReference>
<dbReference type="Pfam" id="PF25498">
    <property type="entry name" value="DUF7912"/>
    <property type="match status" value="1"/>
</dbReference>
<name>A0A6P4DB69_ARADU</name>
<dbReference type="PANTHER" id="PTHR34544:SF3">
    <property type="entry name" value="OS07G0155200 PROTEIN"/>
    <property type="match status" value="1"/>
</dbReference>
<evidence type="ECO:0000259" key="2">
    <source>
        <dbReference type="Pfam" id="PF25498"/>
    </source>
</evidence>
<dbReference type="RefSeq" id="XP_015965390.1">
    <property type="nucleotide sequence ID" value="XM_016109904.3"/>
</dbReference>
<feature type="region of interest" description="Disordered" evidence="1">
    <location>
        <begin position="88"/>
        <end position="117"/>
    </location>
</feature>
<dbReference type="Proteomes" id="UP000515211">
    <property type="component" value="Chromosome 5"/>
</dbReference>
<feature type="compositionally biased region" description="Acidic residues" evidence="1">
    <location>
        <begin position="90"/>
        <end position="109"/>
    </location>
</feature>
<dbReference type="KEGG" id="adu:107489137"/>
<accession>A0A6P4DB69</accession>
<organism evidence="3 4">
    <name type="scientific">Arachis duranensis</name>
    <name type="common">Wild peanut</name>
    <dbReference type="NCBI Taxonomy" id="130453"/>
    <lineage>
        <taxon>Eukaryota</taxon>
        <taxon>Viridiplantae</taxon>
        <taxon>Streptophyta</taxon>
        <taxon>Embryophyta</taxon>
        <taxon>Tracheophyta</taxon>
        <taxon>Spermatophyta</taxon>
        <taxon>Magnoliopsida</taxon>
        <taxon>eudicotyledons</taxon>
        <taxon>Gunneridae</taxon>
        <taxon>Pentapetalae</taxon>
        <taxon>rosids</taxon>
        <taxon>fabids</taxon>
        <taxon>Fabales</taxon>
        <taxon>Fabaceae</taxon>
        <taxon>Papilionoideae</taxon>
        <taxon>50 kb inversion clade</taxon>
        <taxon>dalbergioids sensu lato</taxon>
        <taxon>Dalbergieae</taxon>
        <taxon>Pterocarpus clade</taxon>
        <taxon>Arachis</taxon>
    </lineage>
</organism>
<keyword evidence="3" id="KW-1185">Reference proteome</keyword>
<gene>
    <name evidence="4" type="primary">LOC107489137</name>
</gene>
<reference evidence="4" key="2">
    <citation type="submission" date="2025-08" db="UniProtKB">
        <authorList>
            <consortium name="RefSeq"/>
        </authorList>
    </citation>
    <scope>IDENTIFICATION</scope>
    <source>
        <tissue evidence="4">Whole plant</tissue>
    </source>
</reference>
<protein>
    <submittedName>
        <fullName evidence="4">Uncharacterized protein LOC107489137 isoform X1</fullName>
    </submittedName>
</protein>
<feature type="domain" description="DUF7912" evidence="2">
    <location>
        <begin position="215"/>
        <end position="303"/>
    </location>
</feature>
<dbReference type="OrthoDB" id="1100432at2759"/>
<sequence>MGRAITKSMIRRMMMTTTKNSAVGHFLRRTSTPHLNSSSLFHLHNPSSLTHHVVQQKSHLCSFSSDPRRFFSIGFSDDVRGLSISKFADEASEEGETTDDGWEEEDDSEPMIGDGGDGGGVALRNVPWGQRALSVAKDILKEFNEDIELYAFKTSPRGYVYVRLDKLTNEYGCPSMEELERYNQEYKKRLDEVGALGEIPDDLALEVSSPGAERILKVPDDLNRFQDMPMRVHYTENTESNSTEEDGVFLLESIEKESEVCVWKLADVKENRDPLRKGKPLSRKQKDWRLELPFNMHRMVTLYLD</sequence>
<reference evidence="3" key="1">
    <citation type="journal article" date="2016" name="Nat. Genet.">
        <title>The genome sequences of Arachis duranensis and Arachis ipaensis, the diploid ancestors of cultivated peanut.</title>
        <authorList>
            <person name="Bertioli D.J."/>
            <person name="Cannon S.B."/>
            <person name="Froenicke L."/>
            <person name="Huang G."/>
            <person name="Farmer A.D."/>
            <person name="Cannon E.K."/>
            <person name="Liu X."/>
            <person name="Gao D."/>
            <person name="Clevenger J."/>
            <person name="Dash S."/>
            <person name="Ren L."/>
            <person name="Moretzsohn M.C."/>
            <person name="Shirasawa K."/>
            <person name="Huang W."/>
            <person name="Vidigal B."/>
            <person name="Abernathy B."/>
            <person name="Chu Y."/>
            <person name="Niederhuth C.E."/>
            <person name="Umale P."/>
            <person name="Araujo A.C."/>
            <person name="Kozik A."/>
            <person name="Kim K.D."/>
            <person name="Burow M.D."/>
            <person name="Varshney R.K."/>
            <person name="Wang X."/>
            <person name="Zhang X."/>
            <person name="Barkley N."/>
            <person name="Guimaraes P.M."/>
            <person name="Isobe S."/>
            <person name="Guo B."/>
            <person name="Liao B."/>
            <person name="Stalker H.T."/>
            <person name="Schmitz R.J."/>
            <person name="Scheffler B.E."/>
            <person name="Leal-Bertioli S.C."/>
            <person name="Xun X."/>
            <person name="Jackson S.A."/>
            <person name="Michelmore R."/>
            <person name="Ozias-Akins P."/>
        </authorList>
    </citation>
    <scope>NUCLEOTIDE SEQUENCE [LARGE SCALE GENOMIC DNA]</scope>
    <source>
        <strain evidence="3">cv. V14167</strain>
    </source>
</reference>
<evidence type="ECO:0000313" key="4">
    <source>
        <dbReference type="RefSeq" id="XP_015965390.1"/>
    </source>
</evidence>
<dbReference type="AlphaFoldDB" id="A0A6P4DB69"/>
<proteinExistence type="predicted"/>
<dbReference type="InterPro" id="IPR057234">
    <property type="entry name" value="DUF7912"/>
</dbReference>